<reference evidence="1" key="2">
    <citation type="submission" date="2013-04" db="UniProtKB">
        <authorList>
            <consortium name="EnsemblPlants"/>
        </authorList>
    </citation>
    <scope>IDENTIFICATION</scope>
</reference>
<evidence type="ECO:0000313" key="2">
    <source>
        <dbReference type="Proteomes" id="UP000006038"/>
    </source>
</evidence>
<proteinExistence type="predicted"/>
<name>J3N238_ORYBR</name>
<dbReference type="Gramene" id="OB10G15860.1">
    <property type="protein sequence ID" value="OB10G15860.1"/>
    <property type="gene ID" value="OB10G15860"/>
</dbReference>
<dbReference type="HOGENOM" id="CLU_2200997_0_0_1"/>
<dbReference type="AlphaFoldDB" id="J3N238"/>
<sequence>MAALLVGRSGGGWSLATAVSIRSGRSGSTRRRPAMVGGARIDDATAGGGGVISMLLHHLLQKLYGRKEGTILEAPRSLMRLLDLTDDASGSAELGTRPRWMSVSDVAA</sequence>
<evidence type="ECO:0000313" key="1">
    <source>
        <dbReference type="EnsemblPlants" id="OB10G15860.1"/>
    </source>
</evidence>
<reference evidence="1" key="1">
    <citation type="journal article" date="2013" name="Nat. Commun.">
        <title>Whole-genome sequencing of Oryza brachyantha reveals mechanisms underlying Oryza genome evolution.</title>
        <authorList>
            <person name="Chen J."/>
            <person name="Huang Q."/>
            <person name="Gao D."/>
            <person name="Wang J."/>
            <person name="Lang Y."/>
            <person name="Liu T."/>
            <person name="Li B."/>
            <person name="Bai Z."/>
            <person name="Luis Goicoechea J."/>
            <person name="Liang C."/>
            <person name="Chen C."/>
            <person name="Zhang W."/>
            <person name="Sun S."/>
            <person name="Liao Y."/>
            <person name="Zhang X."/>
            <person name="Yang L."/>
            <person name="Song C."/>
            <person name="Wang M."/>
            <person name="Shi J."/>
            <person name="Liu G."/>
            <person name="Liu J."/>
            <person name="Zhou H."/>
            <person name="Zhou W."/>
            <person name="Yu Q."/>
            <person name="An N."/>
            <person name="Chen Y."/>
            <person name="Cai Q."/>
            <person name="Wang B."/>
            <person name="Liu B."/>
            <person name="Min J."/>
            <person name="Huang Y."/>
            <person name="Wu H."/>
            <person name="Li Z."/>
            <person name="Zhang Y."/>
            <person name="Yin Y."/>
            <person name="Song W."/>
            <person name="Jiang J."/>
            <person name="Jackson S.A."/>
            <person name="Wing R.A."/>
            <person name="Wang J."/>
            <person name="Chen M."/>
        </authorList>
    </citation>
    <scope>NUCLEOTIDE SEQUENCE [LARGE SCALE GENOMIC DNA]</scope>
    <source>
        <strain evidence="1">cv. IRGC 101232</strain>
    </source>
</reference>
<dbReference type="EnsemblPlants" id="OB10G15860.1">
    <property type="protein sequence ID" value="OB10G15860.1"/>
    <property type="gene ID" value="OB10G15860"/>
</dbReference>
<organism evidence="1">
    <name type="scientific">Oryza brachyantha</name>
    <name type="common">malo sina</name>
    <dbReference type="NCBI Taxonomy" id="4533"/>
    <lineage>
        <taxon>Eukaryota</taxon>
        <taxon>Viridiplantae</taxon>
        <taxon>Streptophyta</taxon>
        <taxon>Embryophyta</taxon>
        <taxon>Tracheophyta</taxon>
        <taxon>Spermatophyta</taxon>
        <taxon>Magnoliopsida</taxon>
        <taxon>Liliopsida</taxon>
        <taxon>Poales</taxon>
        <taxon>Poaceae</taxon>
        <taxon>BOP clade</taxon>
        <taxon>Oryzoideae</taxon>
        <taxon>Oryzeae</taxon>
        <taxon>Oryzinae</taxon>
        <taxon>Oryza</taxon>
    </lineage>
</organism>
<dbReference type="Proteomes" id="UP000006038">
    <property type="component" value="Chromosome 10"/>
</dbReference>
<accession>J3N238</accession>
<protein>
    <submittedName>
        <fullName evidence="1">Uncharacterized protein</fullName>
    </submittedName>
</protein>
<keyword evidence="2" id="KW-1185">Reference proteome</keyword>